<dbReference type="GO" id="GO:0016787">
    <property type="term" value="F:hydrolase activity"/>
    <property type="evidence" value="ECO:0007669"/>
    <property type="project" value="UniProtKB-KW"/>
</dbReference>
<accession>A0A1M6NPS8</accession>
<reference evidence="6 7" key="1">
    <citation type="submission" date="2016-11" db="EMBL/GenBank/DDBJ databases">
        <authorList>
            <person name="Jaros S."/>
            <person name="Januszkiewicz K."/>
            <person name="Wedrychowicz H."/>
        </authorList>
    </citation>
    <scope>NUCLEOTIDE SEQUENCE [LARGE SCALE GENOMIC DNA]</scope>
    <source>
        <strain evidence="6 7">CGMCC 4.5723</strain>
    </source>
</reference>
<name>A0A1M6NPS8_9ACTN</name>
<organism evidence="6 7">
    <name type="scientific">Nocardiopsis flavescens</name>
    <dbReference type="NCBI Taxonomy" id="758803"/>
    <lineage>
        <taxon>Bacteria</taxon>
        <taxon>Bacillati</taxon>
        <taxon>Actinomycetota</taxon>
        <taxon>Actinomycetes</taxon>
        <taxon>Streptosporangiales</taxon>
        <taxon>Nocardiopsidaceae</taxon>
        <taxon>Nocardiopsis</taxon>
    </lineage>
</organism>
<dbReference type="PANTHER" id="PTHR43046:SF2">
    <property type="entry name" value="8-OXO-DGTP DIPHOSPHATASE-RELATED"/>
    <property type="match status" value="1"/>
</dbReference>
<dbReference type="RefSeq" id="WP_178378581.1">
    <property type="nucleotide sequence ID" value="NZ_FQZK01000012.1"/>
</dbReference>
<dbReference type="Proteomes" id="UP000184452">
    <property type="component" value="Unassembled WGS sequence"/>
</dbReference>
<feature type="domain" description="Nudix hydrolase" evidence="5">
    <location>
        <begin position="1"/>
        <end position="127"/>
    </location>
</feature>
<protein>
    <submittedName>
        <fullName evidence="6">ADP-ribose pyrophosphatase YjhB, NUDIX family</fullName>
    </submittedName>
</protein>
<evidence type="ECO:0000313" key="7">
    <source>
        <dbReference type="Proteomes" id="UP000184452"/>
    </source>
</evidence>
<evidence type="ECO:0000256" key="3">
    <source>
        <dbReference type="ARBA" id="ARBA00022801"/>
    </source>
</evidence>
<dbReference type="EMBL" id="FQZK01000012">
    <property type="protein sequence ID" value="SHJ97670.1"/>
    <property type="molecule type" value="Genomic_DNA"/>
</dbReference>
<evidence type="ECO:0000256" key="4">
    <source>
        <dbReference type="RuleBase" id="RU003476"/>
    </source>
</evidence>
<keyword evidence="7" id="KW-1185">Reference proteome</keyword>
<dbReference type="InterPro" id="IPR020476">
    <property type="entry name" value="Nudix_hydrolase"/>
</dbReference>
<proteinExistence type="inferred from homology"/>
<keyword evidence="3 4" id="KW-0378">Hydrolase</keyword>
<evidence type="ECO:0000313" key="6">
    <source>
        <dbReference type="EMBL" id="SHJ97670.1"/>
    </source>
</evidence>
<dbReference type="InterPro" id="IPR015797">
    <property type="entry name" value="NUDIX_hydrolase-like_dom_sf"/>
</dbReference>
<evidence type="ECO:0000259" key="5">
    <source>
        <dbReference type="PROSITE" id="PS51462"/>
    </source>
</evidence>
<dbReference type="Pfam" id="PF00293">
    <property type="entry name" value="NUDIX"/>
    <property type="match status" value="1"/>
</dbReference>
<dbReference type="InterPro" id="IPR000086">
    <property type="entry name" value="NUDIX_hydrolase_dom"/>
</dbReference>
<dbReference type="PRINTS" id="PR00502">
    <property type="entry name" value="NUDIXFAMILY"/>
</dbReference>
<dbReference type="InterPro" id="IPR020084">
    <property type="entry name" value="NUDIX_hydrolase_CS"/>
</dbReference>
<evidence type="ECO:0000256" key="1">
    <source>
        <dbReference type="ARBA" id="ARBA00001946"/>
    </source>
</evidence>
<dbReference type="PROSITE" id="PS51462">
    <property type="entry name" value="NUDIX"/>
    <property type="match status" value="1"/>
</dbReference>
<dbReference type="PANTHER" id="PTHR43046">
    <property type="entry name" value="GDP-MANNOSE MANNOSYL HYDROLASE"/>
    <property type="match status" value="1"/>
</dbReference>
<gene>
    <name evidence="6" type="ORF">SAMN05421803_11240</name>
</gene>
<dbReference type="SUPFAM" id="SSF55811">
    <property type="entry name" value="Nudix"/>
    <property type="match status" value="1"/>
</dbReference>
<sequence>MDVRVTGLLVEDGKVLVLDQDTGGPRRWSLPGGRVEEGEPLRDALVREMREETGLEVEVDRLLYVCDRIGPGRGPHVVHMTFEVRRTGGTLGAGGAPDTRPIRGVAFAGTGDLVGLGFGARFARLVEEGFPGAGSYAGPVSAIGL</sequence>
<comment type="similarity">
    <text evidence="2 4">Belongs to the Nudix hydrolase family.</text>
</comment>
<dbReference type="Gene3D" id="3.90.79.10">
    <property type="entry name" value="Nucleoside Triphosphate Pyrophosphohydrolase"/>
    <property type="match status" value="1"/>
</dbReference>
<dbReference type="STRING" id="758803.SAMN05421803_11240"/>
<evidence type="ECO:0000256" key="2">
    <source>
        <dbReference type="ARBA" id="ARBA00005582"/>
    </source>
</evidence>
<dbReference type="AlphaFoldDB" id="A0A1M6NPS8"/>
<comment type="cofactor">
    <cofactor evidence="1">
        <name>Mg(2+)</name>
        <dbReference type="ChEBI" id="CHEBI:18420"/>
    </cofactor>
</comment>
<dbReference type="PROSITE" id="PS00893">
    <property type="entry name" value="NUDIX_BOX"/>
    <property type="match status" value="1"/>
</dbReference>